<keyword evidence="2" id="KW-1185">Reference proteome</keyword>
<evidence type="ECO:0000313" key="1">
    <source>
        <dbReference type="EMBL" id="KAF6801237.1"/>
    </source>
</evidence>
<dbReference type="PANTHER" id="PTHR10039:SF16">
    <property type="entry name" value="GPI INOSITOL-DEACYLASE"/>
    <property type="match status" value="1"/>
</dbReference>
<accession>A0A8H6IX16</accession>
<evidence type="ECO:0000313" key="2">
    <source>
        <dbReference type="Proteomes" id="UP000652219"/>
    </source>
</evidence>
<reference evidence="1 2" key="1">
    <citation type="journal article" date="2020" name="Phytopathology">
        <title>Genome Sequence Resources of Colletotrichum truncatum, C. plurivorum, C. musicola, and C. sojae: Four Species Pathogenic to Soybean (Glycine max).</title>
        <authorList>
            <person name="Rogerio F."/>
            <person name="Boufleur T.R."/>
            <person name="Ciampi-Guillardi M."/>
            <person name="Sukno S.A."/>
            <person name="Thon M.R."/>
            <person name="Massola Junior N.S."/>
            <person name="Baroncelli R."/>
        </authorList>
    </citation>
    <scope>NUCLEOTIDE SEQUENCE [LARGE SCALE GENOMIC DNA]</scope>
    <source>
        <strain evidence="1 2">LFN0009</strain>
    </source>
</reference>
<dbReference type="PANTHER" id="PTHR10039">
    <property type="entry name" value="AMELOGENIN"/>
    <property type="match status" value="1"/>
</dbReference>
<sequence>MSDPLSITTGIVALIQLTGQGISFLKDVREGGKERMKLRDKLRGVMCLLEMLKDRVDEPESDDALKPAAIAFMGGPGGSLERMKGLMEEVVSKLVPKTGLRNLAMPLKWPFDKKDILELFGMMERIKSHFTLVLQNDLLEWPLTYFIHLAFYGAVGPCHGPVLEGLTRDRTLFKLTNEKVDNVNKQLDDINLGRRDEELEKILSWISPISFRDKQADVLQSVQPGTGKWFLENRKFRDWLSGEVSLLWCPEIRETSALLHS</sequence>
<dbReference type="AlphaFoldDB" id="A0A8H6IX16"/>
<gene>
    <name evidence="1" type="ORF">CSOJ01_11887</name>
</gene>
<protein>
    <submittedName>
        <fullName evidence="1">Uncharacterized protein</fullName>
    </submittedName>
</protein>
<organism evidence="1 2">
    <name type="scientific">Colletotrichum sojae</name>
    <dbReference type="NCBI Taxonomy" id="2175907"/>
    <lineage>
        <taxon>Eukaryota</taxon>
        <taxon>Fungi</taxon>
        <taxon>Dikarya</taxon>
        <taxon>Ascomycota</taxon>
        <taxon>Pezizomycotina</taxon>
        <taxon>Sordariomycetes</taxon>
        <taxon>Hypocreomycetidae</taxon>
        <taxon>Glomerellales</taxon>
        <taxon>Glomerellaceae</taxon>
        <taxon>Colletotrichum</taxon>
        <taxon>Colletotrichum orchidearum species complex</taxon>
    </lineage>
</organism>
<comment type="caution">
    <text evidence="1">The sequence shown here is derived from an EMBL/GenBank/DDBJ whole genome shotgun (WGS) entry which is preliminary data.</text>
</comment>
<name>A0A8H6IX16_9PEZI</name>
<proteinExistence type="predicted"/>
<dbReference type="EMBL" id="WIGN01000289">
    <property type="protein sequence ID" value="KAF6801237.1"/>
    <property type="molecule type" value="Genomic_DNA"/>
</dbReference>
<dbReference type="Proteomes" id="UP000652219">
    <property type="component" value="Unassembled WGS sequence"/>
</dbReference>